<organism evidence="2 3">
    <name type="scientific">Colwellia psychrerythraea</name>
    <name type="common">Vibrio psychroerythus</name>
    <dbReference type="NCBI Taxonomy" id="28229"/>
    <lineage>
        <taxon>Bacteria</taxon>
        <taxon>Pseudomonadati</taxon>
        <taxon>Pseudomonadota</taxon>
        <taxon>Gammaproteobacteria</taxon>
        <taxon>Alteromonadales</taxon>
        <taxon>Colwelliaceae</taxon>
        <taxon>Colwellia</taxon>
    </lineage>
</organism>
<dbReference type="NCBIfam" id="TIGR02532">
    <property type="entry name" value="IV_pilin_GFxxxE"/>
    <property type="match status" value="1"/>
</dbReference>
<proteinExistence type="predicted"/>
<protein>
    <submittedName>
        <fullName evidence="2">MSHA biogenesis protein MshD</fullName>
    </submittedName>
</protein>
<feature type="transmembrane region" description="Helical" evidence="1">
    <location>
        <begin position="21"/>
        <end position="43"/>
    </location>
</feature>
<evidence type="ECO:0000256" key="1">
    <source>
        <dbReference type="SAM" id="Phobius"/>
    </source>
</evidence>
<keyword evidence="1" id="KW-0472">Membrane</keyword>
<dbReference type="EMBL" id="MAAF01000090">
    <property type="protein sequence ID" value="OUR77240.1"/>
    <property type="molecule type" value="Genomic_DNA"/>
</dbReference>
<keyword evidence="1" id="KW-0812">Transmembrane</keyword>
<reference evidence="3" key="1">
    <citation type="journal article" date="2017" name="Proc. Natl. Acad. Sci. U.S.A.">
        <title>Simulation of Deepwater Horizon oil plume reveals substrate specialization within a complex community of hydrocarbon degraders.</title>
        <authorList>
            <person name="Hu P."/>
            <person name="Dubinsky E.A."/>
            <person name="Probst A.J."/>
            <person name="Wang J."/>
            <person name="Sieber C.M.K."/>
            <person name="Tom L.M."/>
            <person name="Gardinali P."/>
            <person name="Banfield J.F."/>
            <person name="Atlas R.M."/>
            <person name="Andersen G.L."/>
        </authorList>
    </citation>
    <scope>NUCLEOTIDE SEQUENCE [LARGE SCALE GENOMIC DNA]</scope>
</reference>
<evidence type="ECO:0000313" key="2">
    <source>
        <dbReference type="EMBL" id="OUR77240.1"/>
    </source>
</evidence>
<dbReference type="AlphaFoldDB" id="A0A1Y5E4V7"/>
<accession>A0A1Y5E4V7</accession>
<sequence length="187" mass="20165">MLFKLSKPPTSYSKNISGFTLIEIIVGMVVLSISLSIVSTLIAPAEQKSADQILQVKAAELAQSFLNDISARAFDQNSDMAGGLVRCGEPNDGSNPCTEPDELGPELGETTRDTFNDVDDYNGYGDKFNAQGDALHNSYTNFDVEVEVIYDGLSLGFIDNMAAKRITVTITTPLGTAIKFATHKANF</sequence>
<evidence type="ECO:0000313" key="3">
    <source>
        <dbReference type="Proteomes" id="UP000243053"/>
    </source>
</evidence>
<dbReference type="Pfam" id="PF07963">
    <property type="entry name" value="N_methyl"/>
    <property type="match status" value="1"/>
</dbReference>
<name>A0A1Y5E4V7_COLPS</name>
<dbReference type="InterPro" id="IPR012902">
    <property type="entry name" value="N_methyl_site"/>
</dbReference>
<comment type="caution">
    <text evidence="2">The sequence shown here is derived from an EMBL/GenBank/DDBJ whole genome shotgun (WGS) entry which is preliminary data.</text>
</comment>
<keyword evidence="1" id="KW-1133">Transmembrane helix</keyword>
<dbReference type="PROSITE" id="PS00409">
    <property type="entry name" value="PROKAR_NTER_METHYL"/>
    <property type="match status" value="1"/>
</dbReference>
<gene>
    <name evidence="2" type="ORF">A9Q75_15400</name>
</gene>
<dbReference type="Proteomes" id="UP000243053">
    <property type="component" value="Unassembled WGS sequence"/>
</dbReference>